<evidence type="ECO:0000313" key="2">
    <source>
        <dbReference type="EMBL" id="SFK18919.1"/>
    </source>
</evidence>
<dbReference type="OrthoDB" id="8759063at2"/>
<organism evidence="2 3">
    <name type="scientific">Xenorhabdus mauleonii</name>
    <dbReference type="NCBI Taxonomy" id="351675"/>
    <lineage>
        <taxon>Bacteria</taxon>
        <taxon>Pseudomonadati</taxon>
        <taxon>Pseudomonadota</taxon>
        <taxon>Gammaproteobacteria</taxon>
        <taxon>Enterobacterales</taxon>
        <taxon>Morganellaceae</taxon>
        <taxon>Xenorhabdus</taxon>
    </lineage>
</organism>
<evidence type="ECO:0000313" key="1">
    <source>
        <dbReference type="EMBL" id="PHM36201.1"/>
    </source>
</evidence>
<keyword evidence="4" id="KW-1185">Reference proteome</keyword>
<dbReference type="RefSeq" id="WP_092514182.1">
    <property type="nucleotide sequence ID" value="NZ_CAWNQB010000024.1"/>
</dbReference>
<gene>
    <name evidence="2" type="ORF">SAMN05421680_13511</name>
    <name evidence="1" type="ORF">Xmau_04345</name>
</gene>
<dbReference type="InterPro" id="IPR008861">
    <property type="entry name" value="GpX-like"/>
</dbReference>
<dbReference type="Proteomes" id="UP000198919">
    <property type="component" value="Unassembled WGS sequence"/>
</dbReference>
<dbReference type="Pfam" id="PF05489">
    <property type="entry name" value="Phage_tail_X"/>
    <property type="match status" value="1"/>
</dbReference>
<dbReference type="EMBL" id="NITY01000030">
    <property type="protein sequence ID" value="PHM36201.1"/>
    <property type="molecule type" value="Genomic_DNA"/>
</dbReference>
<proteinExistence type="predicted"/>
<sequence length="67" mass="7517">MRVRTQQHDTVDSLCWRHYGRTHGVTEQVLDANPGLADWGAILPHGTEVELPDITAAPVTPMIQLWD</sequence>
<evidence type="ECO:0000313" key="3">
    <source>
        <dbReference type="Proteomes" id="UP000198919"/>
    </source>
</evidence>
<reference evidence="3" key="1">
    <citation type="submission" date="2016-10" db="EMBL/GenBank/DDBJ databases">
        <authorList>
            <person name="Varghese N."/>
            <person name="Submissions S."/>
        </authorList>
    </citation>
    <scope>NUCLEOTIDE SEQUENCE [LARGE SCALE GENOMIC DNA]</scope>
    <source>
        <strain evidence="3">DSM 17908</strain>
    </source>
</reference>
<dbReference type="EMBL" id="FORG01000035">
    <property type="protein sequence ID" value="SFK18919.1"/>
    <property type="molecule type" value="Genomic_DNA"/>
</dbReference>
<accession>A0A1I3XHU7</accession>
<evidence type="ECO:0000313" key="4">
    <source>
        <dbReference type="Proteomes" id="UP000224607"/>
    </source>
</evidence>
<name>A0A1I3XHU7_9GAMM</name>
<protein>
    <submittedName>
        <fullName evidence="1 2">Tail protein X</fullName>
    </submittedName>
</protein>
<dbReference type="Proteomes" id="UP000224607">
    <property type="component" value="Unassembled WGS sequence"/>
</dbReference>
<reference evidence="1 4" key="3">
    <citation type="journal article" date="2017" name="Nat. Microbiol.">
        <title>Natural product diversity associated with the nematode symbionts Photorhabdus and Xenorhabdus.</title>
        <authorList>
            <person name="Tobias N.J."/>
            <person name="Wolff H."/>
            <person name="Djahanschiri B."/>
            <person name="Grundmann F."/>
            <person name="Kronenwerth M."/>
            <person name="Shi Y.M."/>
            <person name="Simonyi S."/>
            <person name="Grun P."/>
            <person name="Shapiro-Ilan D."/>
            <person name="Pidot S.J."/>
            <person name="Stinear T.P."/>
            <person name="Ebersberger I."/>
            <person name="Bode H.B."/>
        </authorList>
    </citation>
    <scope>NUCLEOTIDE SEQUENCE [LARGE SCALE GENOMIC DNA]</scope>
    <source>
        <strain evidence="1 4">DSM 17908</strain>
    </source>
</reference>
<dbReference type="STRING" id="351675.SAMN05421680_13511"/>
<dbReference type="AlphaFoldDB" id="A0A1I3XHU7"/>
<reference evidence="2" key="2">
    <citation type="submission" date="2016-10" db="EMBL/GenBank/DDBJ databases">
        <authorList>
            <person name="de Groot N.N."/>
        </authorList>
    </citation>
    <scope>NUCLEOTIDE SEQUENCE [LARGE SCALE GENOMIC DNA]</scope>
    <source>
        <strain evidence="2">DSM 17908</strain>
    </source>
</reference>